<protein>
    <recommendedName>
        <fullName evidence="4">Tryptophan-rich sensory protein</fullName>
    </recommendedName>
</protein>
<feature type="transmembrane region" description="Helical" evidence="1">
    <location>
        <begin position="189"/>
        <end position="209"/>
    </location>
</feature>
<feature type="transmembrane region" description="Helical" evidence="1">
    <location>
        <begin position="161"/>
        <end position="183"/>
    </location>
</feature>
<dbReference type="Proteomes" id="UP000461730">
    <property type="component" value="Unassembled WGS sequence"/>
</dbReference>
<dbReference type="EMBL" id="WRXN01000003">
    <property type="protein sequence ID" value="MVT08620.1"/>
    <property type="molecule type" value="Genomic_DNA"/>
</dbReference>
<feature type="transmembrane region" description="Helical" evidence="1">
    <location>
        <begin position="122"/>
        <end position="140"/>
    </location>
</feature>
<sequence>MASNHETLYYKNSAIFNTIGYIMVIVINAMAGSSMINNLSPAEVSEKYESLFVPAALTFSIWGLIYLSLLGFIIYQLWLAFSGHHQQELEIFMERLRGWWLISCLANSCWLFAWHYELLPLSFLLILTLLVCLLAINLNFNIALPQAYATRAEKLLIHLPFSLYLGWICIAAIGNMAALFVYAGLDMTSIPWTIFLILLSTVASTVLIIRRYNIVAGLVALWALYGIILKRQTVHGPDAGPVITTCITAMSVITLTGVWRILKRPSSW</sequence>
<evidence type="ECO:0000313" key="2">
    <source>
        <dbReference type="EMBL" id="MVT08620.1"/>
    </source>
</evidence>
<reference evidence="2 3" key="1">
    <citation type="submission" date="2019-12" db="EMBL/GenBank/DDBJ databases">
        <title>Chitinophaga sp. strain ysch24 (GDMCC 1.1355), whole genome shotgun sequence.</title>
        <authorList>
            <person name="Zhang X."/>
        </authorList>
    </citation>
    <scope>NUCLEOTIDE SEQUENCE [LARGE SCALE GENOMIC DNA]</scope>
    <source>
        <strain evidence="3">ysch24</strain>
    </source>
</reference>
<dbReference type="RefSeq" id="WP_157306035.1">
    <property type="nucleotide sequence ID" value="NZ_WRXN01000003.1"/>
</dbReference>
<name>A0A7K1U2T1_9BACT</name>
<comment type="caution">
    <text evidence="2">The sequence shown here is derived from an EMBL/GenBank/DDBJ whole genome shotgun (WGS) entry which is preliminary data.</text>
</comment>
<gene>
    <name evidence="2" type="ORF">GO493_10140</name>
</gene>
<evidence type="ECO:0008006" key="4">
    <source>
        <dbReference type="Google" id="ProtNLM"/>
    </source>
</evidence>
<feature type="transmembrane region" description="Helical" evidence="1">
    <location>
        <begin position="214"/>
        <end position="230"/>
    </location>
</feature>
<accession>A0A7K1U2T1</accession>
<feature type="transmembrane region" description="Helical" evidence="1">
    <location>
        <begin position="12"/>
        <end position="31"/>
    </location>
</feature>
<dbReference type="AlphaFoldDB" id="A0A7K1U2T1"/>
<feature type="transmembrane region" description="Helical" evidence="1">
    <location>
        <begin position="51"/>
        <end position="78"/>
    </location>
</feature>
<organism evidence="2 3">
    <name type="scientific">Chitinophaga tropicalis</name>
    <dbReference type="NCBI Taxonomy" id="2683588"/>
    <lineage>
        <taxon>Bacteria</taxon>
        <taxon>Pseudomonadati</taxon>
        <taxon>Bacteroidota</taxon>
        <taxon>Chitinophagia</taxon>
        <taxon>Chitinophagales</taxon>
        <taxon>Chitinophagaceae</taxon>
        <taxon>Chitinophaga</taxon>
    </lineage>
</organism>
<feature type="transmembrane region" description="Helical" evidence="1">
    <location>
        <begin position="242"/>
        <end position="262"/>
    </location>
</feature>
<dbReference type="Gene3D" id="1.20.1260.100">
    <property type="entry name" value="TspO/MBR protein"/>
    <property type="match status" value="1"/>
</dbReference>
<keyword evidence="3" id="KW-1185">Reference proteome</keyword>
<feature type="transmembrane region" description="Helical" evidence="1">
    <location>
        <begin position="99"/>
        <end position="116"/>
    </location>
</feature>
<keyword evidence="1" id="KW-0812">Transmembrane</keyword>
<dbReference type="InterPro" id="IPR038330">
    <property type="entry name" value="TspO/MBR-related_sf"/>
</dbReference>
<proteinExistence type="predicted"/>
<keyword evidence="1" id="KW-0472">Membrane</keyword>
<dbReference type="PANTHER" id="PTHR33802">
    <property type="entry name" value="SI:CH211-161H7.5-RELATED"/>
    <property type="match status" value="1"/>
</dbReference>
<evidence type="ECO:0000313" key="3">
    <source>
        <dbReference type="Proteomes" id="UP000461730"/>
    </source>
</evidence>
<evidence type="ECO:0000256" key="1">
    <source>
        <dbReference type="SAM" id="Phobius"/>
    </source>
</evidence>
<keyword evidence="1" id="KW-1133">Transmembrane helix</keyword>
<dbReference type="PANTHER" id="PTHR33802:SF1">
    <property type="entry name" value="XK-RELATED PROTEIN"/>
    <property type="match status" value="1"/>
</dbReference>